<protein>
    <submittedName>
        <fullName evidence="6">Integrase</fullName>
    </submittedName>
    <submittedName>
        <fullName evidence="7">Site-specific recombinase XerD</fullName>
    </submittedName>
</protein>
<dbReference type="EMBL" id="CP031312">
    <property type="protein sequence ID" value="QCC49209.1"/>
    <property type="molecule type" value="Genomic_DNA"/>
</dbReference>
<dbReference type="GO" id="GO:0003677">
    <property type="term" value="F:DNA binding"/>
    <property type="evidence" value="ECO:0007669"/>
    <property type="project" value="UniProtKB-UniRule"/>
</dbReference>
<reference evidence="7 8" key="1">
    <citation type="submission" date="2016-10" db="EMBL/GenBank/DDBJ databases">
        <authorList>
            <person name="de Groot N.N."/>
        </authorList>
    </citation>
    <scope>NUCLEOTIDE SEQUENCE [LARGE SCALE GENOMIC DNA]</scope>
    <source>
        <strain evidence="7 8">CGMCC 1.10331</strain>
    </source>
</reference>
<geneLocation type="plasmid" evidence="6">
    <name>unnamed1</name>
</geneLocation>
<evidence type="ECO:0000256" key="3">
    <source>
        <dbReference type="PROSITE-ProRule" id="PRU01248"/>
    </source>
</evidence>
<dbReference type="Proteomes" id="UP000236740">
    <property type="component" value="Unassembled WGS sequence"/>
</dbReference>
<evidence type="ECO:0000313" key="9">
    <source>
        <dbReference type="Proteomes" id="UP000296733"/>
    </source>
</evidence>
<dbReference type="GeneID" id="39859578"/>
<dbReference type="PROSITE" id="PS51900">
    <property type="entry name" value="CB"/>
    <property type="match status" value="1"/>
</dbReference>
<gene>
    <name evidence="6" type="ORF">DV707_15770</name>
    <name evidence="7" type="ORF">SAMN04488133_2680</name>
</gene>
<dbReference type="PROSITE" id="PS51898">
    <property type="entry name" value="TYR_RECOMBINASE"/>
    <property type="match status" value="1"/>
</dbReference>
<dbReference type="InterPro" id="IPR002104">
    <property type="entry name" value="Integrase_catalytic"/>
</dbReference>
<dbReference type="InterPro" id="IPR044068">
    <property type="entry name" value="CB"/>
</dbReference>
<dbReference type="GO" id="GO:0015074">
    <property type="term" value="P:DNA integration"/>
    <property type="evidence" value="ECO:0007669"/>
    <property type="project" value="InterPro"/>
</dbReference>
<accession>A0A1H6B961</accession>
<keyword evidence="8" id="KW-1185">Reference proteome</keyword>
<feature type="domain" description="Core-binding (CB)" evidence="5">
    <location>
        <begin position="90"/>
        <end position="186"/>
    </location>
</feature>
<feature type="domain" description="Tyr recombinase" evidence="4">
    <location>
        <begin position="211"/>
        <end position="405"/>
    </location>
</feature>
<dbReference type="GO" id="GO:0006310">
    <property type="term" value="P:DNA recombination"/>
    <property type="evidence" value="ECO:0007669"/>
    <property type="project" value="UniProtKB-KW"/>
</dbReference>
<dbReference type="Gene3D" id="1.10.443.10">
    <property type="entry name" value="Intergrase catalytic core"/>
    <property type="match status" value="1"/>
</dbReference>
<dbReference type="KEGG" id="hlm:DV707_15770"/>
<evidence type="ECO:0000259" key="5">
    <source>
        <dbReference type="PROSITE" id="PS51900"/>
    </source>
</evidence>
<dbReference type="RefSeq" id="WP_103992373.1">
    <property type="nucleotide sequence ID" value="NZ_CP031312.1"/>
</dbReference>
<name>A0A1H6B961_9EURY</name>
<evidence type="ECO:0000313" key="8">
    <source>
        <dbReference type="Proteomes" id="UP000236740"/>
    </source>
</evidence>
<dbReference type="Proteomes" id="UP000296733">
    <property type="component" value="Plasmid unnamed1"/>
</dbReference>
<sequence length="420" mass="47881">MTPTYARFDELGDFERFYREEIVPVIRADPNAEIDPARETPTYAWLKSNFSGFVERLRREYDLSPGQFYDAVDLPPGSDPDEDGWGLDHEPTVRALEDYLEELERDRGRAETTVAPRRSRLKTYASTYRAVNDTSDLLSPLLDETAKPDEIARVRDTFRVLDDHLGTLASKKKYVSAVRNWYTFVVEMGRGLYNPAENLLNRFGWDEDPTYDHPALSRDDLAAMLDVADADERFLLLALAGWGLRPVEACELHVDQLVLDPDEGSVPYVEFAAGERKNARRTRNTVELLVGVDAVRSRVDDLADRAGWTGYLLPGQSIDRPISTATARRWLRDVGTRAGVRIDGSHPLPKMGRRTWYRLYRRQRPSIEAGTAAVAAAQGSRDADVSERNYLDERTRREARAEAMRELVREELAEVFEPRL</sequence>
<keyword evidence="1 3" id="KW-0238">DNA-binding</keyword>
<keyword evidence="2" id="KW-0233">DNA recombination</keyword>
<dbReference type="InterPro" id="IPR013762">
    <property type="entry name" value="Integrase-like_cat_sf"/>
</dbReference>
<evidence type="ECO:0000259" key="4">
    <source>
        <dbReference type="PROSITE" id="PS51898"/>
    </source>
</evidence>
<evidence type="ECO:0000256" key="1">
    <source>
        <dbReference type="ARBA" id="ARBA00023125"/>
    </source>
</evidence>
<organism evidence="7 8">
    <name type="scientific">Halobellus limi</name>
    <dbReference type="NCBI Taxonomy" id="699433"/>
    <lineage>
        <taxon>Archaea</taxon>
        <taxon>Methanobacteriati</taxon>
        <taxon>Methanobacteriota</taxon>
        <taxon>Stenosarchaea group</taxon>
        <taxon>Halobacteria</taxon>
        <taxon>Halobacteriales</taxon>
        <taxon>Haloferacaceae</taxon>
        <taxon>Halobellus</taxon>
    </lineage>
</organism>
<dbReference type="AlphaFoldDB" id="A0A1H6B961"/>
<evidence type="ECO:0000256" key="2">
    <source>
        <dbReference type="ARBA" id="ARBA00023172"/>
    </source>
</evidence>
<dbReference type="SUPFAM" id="SSF56349">
    <property type="entry name" value="DNA breaking-rejoining enzymes"/>
    <property type="match status" value="1"/>
</dbReference>
<evidence type="ECO:0000313" key="6">
    <source>
        <dbReference type="EMBL" id="QCC49209.1"/>
    </source>
</evidence>
<proteinExistence type="predicted"/>
<evidence type="ECO:0000313" key="7">
    <source>
        <dbReference type="EMBL" id="SEG57391.1"/>
    </source>
</evidence>
<dbReference type="InterPro" id="IPR011010">
    <property type="entry name" value="DNA_brk_join_enz"/>
</dbReference>
<keyword evidence="6" id="KW-0614">Plasmid</keyword>
<reference evidence="6 9" key="2">
    <citation type="journal article" date="2019" name="Nat. Commun.">
        <title>A new type of DNA phosphorothioation-based antiviral system in archaea.</title>
        <authorList>
            <person name="Xiong L."/>
            <person name="Liu S."/>
            <person name="Chen S."/>
            <person name="Xiao Y."/>
            <person name="Zhu B."/>
            <person name="Gao Y."/>
            <person name="Zhang Y."/>
            <person name="Chen B."/>
            <person name="Luo J."/>
            <person name="Deng Z."/>
            <person name="Chen X."/>
            <person name="Wang L."/>
            <person name="Chen S."/>
        </authorList>
    </citation>
    <scope>NUCLEOTIDE SEQUENCE [LARGE SCALE GENOMIC DNA]</scope>
    <source>
        <strain evidence="6 9">CGMCC 1.10331</strain>
        <plasmid evidence="6 9">unnamed1</plasmid>
    </source>
</reference>
<dbReference type="OrthoDB" id="303624at2157"/>
<dbReference type="EMBL" id="FNVN01000004">
    <property type="protein sequence ID" value="SEG57391.1"/>
    <property type="molecule type" value="Genomic_DNA"/>
</dbReference>